<evidence type="ECO:0000256" key="4">
    <source>
        <dbReference type="ARBA" id="ARBA00022833"/>
    </source>
</evidence>
<dbReference type="EMBL" id="CP026606">
    <property type="protein sequence ID" value="AVB76376.1"/>
    <property type="molecule type" value="Genomic_DNA"/>
</dbReference>
<accession>A0A2L1CBV6</accession>
<evidence type="ECO:0000313" key="11">
    <source>
        <dbReference type="Proteomes" id="UP000590564"/>
    </source>
</evidence>
<dbReference type="GeneID" id="36102054"/>
<dbReference type="KEGG" id="mmad:MMJJ_09680"/>
<evidence type="ECO:0000256" key="2">
    <source>
        <dbReference type="ARBA" id="ARBA00022723"/>
    </source>
</evidence>
<dbReference type="CDD" id="cd06262">
    <property type="entry name" value="metallo-hydrolase-like_MBL-fold"/>
    <property type="match status" value="1"/>
</dbReference>
<keyword evidence="3 6" id="KW-0378">Hydrolase</keyword>
<dbReference type="InterPro" id="IPR051453">
    <property type="entry name" value="MBL_Glyoxalase_II"/>
</dbReference>
<dbReference type="EMBL" id="JACHED010000004">
    <property type="protein sequence ID" value="MBB6497647.1"/>
    <property type="molecule type" value="Genomic_DNA"/>
</dbReference>
<reference evidence="8 11" key="3">
    <citation type="submission" date="2020-08" db="EMBL/GenBank/DDBJ databases">
        <title>Genomic Encyclopedia of Type Strains, Phase IV (KMG-V): Genome sequencing to study the core and pangenomes of soil and plant-associated prokaryotes.</title>
        <authorList>
            <person name="Whitman W."/>
        </authorList>
    </citation>
    <scope>NUCLEOTIDE SEQUENCE [LARGE SCALE GENOMIC DNA]</scope>
    <source>
        <strain evidence="7 10">C13</strain>
        <strain evidence="8 11">D1</strain>
    </source>
</reference>
<dbReference type="Proteomes" id="UP000567099">
    <property type="component" value="Unassembled WGS sequence"/>
</dbReference>
<dbReference type="Proteomes" id="UP000239462">
    <property type="component" value="Chromosome"/>
</dbReference>
<dbReference type="Proteomes" id="UP000590564">
    <property type="component" value="Unassembled WGS sequence"/>
</dbReference>
<evidence type="ECO:0000313" key="6">
    <source>
        <dbReference type="EMBL" id="AVB76376.1"/>
    </source>
</evidence>
<dbReference type="EC" id="3.-.-.-" evidence="6"/>
<dbReference type="RefSeq" id="WP_104837912.1">
    <property type="nucleotide sequence ID" value="NZ_CP026606.1"/>
</dbReference>
<comment type="cofactor">
    <cofactor evidence="1">
        <name>Zn(2+)</name>
        <dbReference type="ChEBI" id="CHEBI:29105"/>
    </cofactor>
</comment>
<reference evidence="6" key="2">
    <citation type="submission" date="2018-02" db="EMBL/GenBank/DDBJ databases">
        <title>Complete genome sequence of the Methanococcus maripaludis type strain JJ (DSM 2067), a model for selenoprotein synthesis in Archaea.</title>
        <authorList>
            <person name="Poehlein A."/>
            <person name="Heym D."/>
            <person name="Quitzke V."/>
            <person name="Fersch J."/>
            <person name="Daniel R."/>
            <person name="Rother M."/>
        </authorList>
    </citation>
    <scope>NUCLEOTIDE SEQUENCE [LARGE SCALE GENOMIC DNA]</scope>
    <source>
        <strain evidence="6">DSM 2067</strain>
    </source>
</reference>
<evidence type="ECO:0000313" key="10">
    <source>
        <dbReference type="Proteomes" id="UP000567099"/>
    </source>
</evidence>
<protein>
    <submittedName>
        <fullName evidence="7">Glyoxylase-like metal-dependent hydrolase (Beta-lactamase superfamily II)</fullName>
    </submittedName>
    <submittedName>
        <fullName evidence="6">Putative metallo-hydrolase</fullName>
        <ecNumber evidence="6">3.-.-.-</ecNumber>
    </submittedName>
</protein>
<dbReference type="GO" id="GO:0016787">
    <property type="term" value="F:hydrolase activity"/>
    <property type="evidence" value="ECO:0007669"/>
    <property type="project" value="UniProtKB-KW"/>
</dbReference>
<dbReference type="InterPro" id="IPR036866">
    <property type="entry name" value="RibonucZ/Hydroxyglut_hydro"/>
</dbReference>
<sequence>MIYKLNGRGYDSNSYLIVDKKVILIDPGTPGTFEFLKKDILKYTDKIDYIINTHCHFDHAGSDYLFQNEFNAPVLIHELELPHLAEDSNVTVSKLFGMDLVPPKEIFTIKEADSDLKEIGIEIIHTPGHTAGGISIIYKDSLITGDTLFSYGVGRSDLPTGSLIELRESINSLEKIAYKKGILKIYPGHGEAGDLSAFSNAMLFI</sequence>
<evidence type="ECO:0000313" key="8">
    <source>
        <dbReference type="EMBL" id="MBB6497647.1"/>
    </source>
</evidence>
<keyword evidence="2" id="KW-0479">Metal-binding</keyword>
<dbReference type="PANTHER" id="PTHR46233">
    <property type="entry name" value="HYDROXYACYLGLUTATHIONE HYDROLASE GLOC"/>
    <property type="match status" value="1"/>
</dbReference>
<dbReference type="SUPFAM" id="SSF56281">
    <property type="entry name" value="Metallo-hydrolase/oxidoreductase"/>
    <property type="match status" value="1"/>
</dbReference>
<evidence type="ECO:0000256" key="1">
    <source>
        <dbReference type="ARBA" id="ARBA00001947"/>
    </source>
</evidence>
<dbReference type="Gene3D" id="3.60.15.10">
    <property type="entry name" value="Ribonuclease Z/Hydroxyacylglutathione hydrolase-like"/>
    <property type="match status" value="1"/>
</dbReference>
<dbReference type="AlphaFoldDB" id="A0A2L1CBV6"/>
<organism evidence="6 9">
    <name type="scientific">Methanococcus maripaludis</name>
    <name type="common">Methanococcus deltae</name>
    <dbReference type="NCBI Taxonomy" id="39152"/>
    <lineage>
        <taxon>Archaea</taxon>
        <taxon>Methanobacteriati</taxon>
        <taxon>Methanobacteriota</taxon>
        <taxon>Methanomada group</taxon>
        <taxon>Methanococci</taxon>
        <taxon>Methanococcales</taxon>
        <taxon>Methanococcaceae</taxon>
        <taxon>Methanococcus</taxon>
    </lineage>
</organism>
<keyword evidence="4" id="KW-0862">Zinc</keyword>
<proteinExistence type="predicted"/>
<dbReference type="InterPro" id="IPR001279">
    <property type="entry name" value="Metallo-B-lactamas"/>
</dbReference>
<name>A0A2L1CBV6_METMI</name>
<evidence type="ECO:0000313" key="7">
    <source>
        <dbReference type="EMBL" id="MBA2864814.1"/>
    </source>
</evidence>
<dbReference type="EMBL" id="JACDUO010000003">
    <property type="protein sequence ID" value="MBA2864814.1"/>
    <property type="molecule type" value="Genomic_DNA"/>
</dbReference>
<evidence type="ECO:0000256" key="3">
    <source>
        <dbReference type="ARBA" id="ARBA00022801"/>
    </source>
</evidence>
<evidence type="ECO:0000313" key="9">
    <source>
        <dbReference type="Proteomes" id="UP000239462"/>
    </source>
</evidence>
<evidence type="ECO:0000259" key="5">
    <source>
        <dbReference type="SMART" id="SM00849"/>
    </source>
</evidence>
<gene>
    <name evidence="7" type="ORF">HNP94_001842</name>
    <name evidence="8" type="ORF">HNP96_001695</name>
    <name evidence="6" type="ORF">MMJJ_09680</name>
</gene>
<feature type="domain" description="Metallo-beta-lactamase" evidence="5">
    <location>
        <begin position="11"/>
        <end position="189"/>
    </location>
</feature>
<dbReference type="PANTHER" id="PTHR46233:SF3">
    <property type="entry name" value="HYDROXYACYLGLUTATHIONE HYDROLASE GLOC"/>
    <property type="match status" value="1"/>
</dbReference>
<reference evidence="9" key="1">
    <citation type="journal article" date="2018" name="Genome Announc.">
        <title>Complete Genome Sequence of the Methanococcus maripaludis Type Strain JJ (DSM 2067), a Model for Selenoprotein Synthesis in Archaea.</title>
        <authorList>
            <person name="Poehlein A."/>
            <person name="Heym D."/>
            <person name="Quitzke V."/>
            <person name="Fersch J."/>
            <person name="Daniel R."/>
            <person name="Rother M."/>
        </authorList>
    </citation>
    <scope>NUCLEOTIDE SEQUENCE [LARGE SCALE GENOMIC DNA]</scope>
    <source>
        <strain evidence="9">DSM 2067</strain>
    </source>
</reference>
<dbReference type="Pfam" id="PF00753">
    <property type="entry name" value="Lactamase_B"/>
    <property type="match status" value="1"/>
</dbReference>
<dbReference type="GO" id="GO:0046872">
    <property type="term" value="F:metal ion binding"/>
    <property type="evidence" value="ECO:0007669"/>
    <property type="project" value="UniProtKB-KW"/>
</dbReference>
<dbReference type="SMART" id="SM00849">
    <property type="entry name" value="Lactamase_B"/>
    <property type="match status" value="1"/>
</dbReference>